<keyword evidence="3" id="KW-1185">Reference proteome</keyword>
<dbReference type="GO" id="GO:0016787">
    <property type="term" value="F:hydrolase activity"/>
    <property type="evidence" value="ECO:0007669"/>
    <property type="project" value="UniProtKB-KW"/>
</dbReference>
<dbReference type="PANTHER" id="PTHR43798:SF33">
    <property type="entry name" value="HYDROLASE, PUTATIVE (AFU_ORTHOLOGUE AFUA_2G14860)-RELATED"/>
    <property type="match status" value="1"/>
</dbReference>
<reference evidence="2 3" key="1">
    <citation type="submission" date="2017-06" db="EMBL/GenBank/DDBJ databases">
        <title>Genome sequencing of cyanobaciteial culture collection at National Institute for Environmental Studies (NIES).</title>
        <authorList>
            <person name="Hirose Y."/>
            <person name="Shimura Y."/>
            <person name="Fujisawa T."/>
            <person name="Nakamura Y."/>
            <person name="Kawachi M."/>
        </authorList>
    </citation>
    <scope>NUCLEOTIDE SEQUENCE [LARGE SCALE GENOMIC DNA]</scope>
    <source>
        <strain evidence="2 3">NIES-37</strain>
    </source>
</reference>
<dbReference type="Gene3D" id="3.40.50.1820">
    <property type="entry name" value="alpha/beta hydrolase"/>
    <property type="match status" value="1"/>
</dbReference>
<dbReference type="RefSeq" id="WP_096576347.1">
    <property type="nucleotide sequence ID" value="NZ_CAWNJS010000001.1"/>
</dbReference>
<dbReference type="AlphaFoldDB" id="A0A1Z4MZ19"/>
<dbReference type="KEGG" id="ttq:NIES37_26660"/>
<name>A0A1Z4MZ19_9CYAN</name>
<dbReference type="InterPro" id="IPR000073">
    <property type="entry name" value="AB_hydrolase_1"/>
</dbReference>
<keyword evidence="2" id="KW-0378">Hydrolase</keyword>
<evidence type="ECO:0000313" key="2">
    <source>
        <dbReference type="EMBL" id="BAY98714.1"/>
    </source>
</evidence>
<organism evidence="2 3">
    <name type="scientific">Tolypothrix tenuis PCC 7101</name>
    <dbReference type="NCBI Taxonomy" id="231146"/>
    <lineage>
        <taxon>Bacteria</taxon>
        <taxon>Bacillati</taxon>
        <taxon>Cyanobacteriota</taxon>
        <taxon>Cyanophyceae</taxon>
        <taxon>Nostocales</taxon>
        <taxon>Tolypothrichaceae</taxon>
        <taxon>Tolypothrix</taxon>
    </lineage>
</organism>
<dbReference type="PRINTS" id="PR00111">
    <property type="entry name" value="ABHYDROLASE"/>
</dbReference>
<accession>A0A1Z4MZ19</accession>
<dbReference type="InterPro" id="IPR050266">
    <property type="entry name" value="AB_hydrolase_sf"/>
</dbReference>
<dbReference type="Pfam" id="PF00561">
    <property type="entry name" value="Abhydrolase_1"/>
    <property type="match status" value="1"/>
</dbReference>
<feature type="domain" description="AB hydrolase-1" evidence="1">
    <location>
        <begin position="27"/>
        <end position="121"/>
    </location>
</feature>
<proteinExistence type="predicted"/>
<protein>
    <submittedName>
        <fullName evidence="2">Alpha/beta hydrolase fold protein</fullName>
    </submittedName>
</protein>
<evidence type="ECO:0000313" key="3">
    <source>
        <dbReference type="Proteomes" id="UP000218785"/>
    </source>
</evidence>
<sequence length="273" mass="30771">MTQKIKRAFLDTEDGQILYRIGGEGEPILLLHMNPRSSDEYRELMPLLAEHRRVIAMDLMGFGDSDKPPRMYTIADYAKTAIALLDELGIEKTSIMGNHTGAFVSGEIAASYSDRVDKLILGNVAGFGEGGQAELFRLYEEGFKIKEDGSHLMKRWLARSRYVGSAELNHRWVLDDLKCFGHPLYAVWAVGNYCLDAPERFRAIKCPTLIIWGMDDVKEFEKLSLAKAGDRYFLSQAIPHGKVVEFEQGTICMMNQIAEEVAQVLIPFLNDSE</sequence>
<dbReference type="InterPro" id="IPR029058">
    <property type="entry name" value="AB_hydrolase_fold"/>
</dbReference>
<dbReference type="PANTHER" id="PTHR43798">
    <property type="entry name" value="MONOACYLGLYCEROL LIPASE"/>
    <property type="match status" value="1"/>
</dbReference>
<dbReference type="GO" id="GO:0016020">
    <property type="term" value="C:membrane"/>
    <property type="evidence" value="ECO:0007669"/>
    <property type="project" value="TreeGrafter"/>
</dbReference>
<dbReference type="Proteomes" id="UP000218785">
    <property type="component" value="Chromosome"/>
</dbReference>
<dbReference type="EMBL" id="AP018248">
    <property type="protein sequence ID" value="BAY98714.1"/>
    <property type="molecule type" value="Genomic_DNA"/>
</dbReference>
<dbReference type="SUPFAM" id="SSF53474">
    <property type="entry name" value="alpha/beta-Hydrolases"/>
    <property type="match status" value="1"/>
</dbReference>
<evidence type="ECO:0000259" key="1">
    <source>
        <dbReference type="Pfam" id="PF00561"/>
    </source>
</evidence>
<gene>
    <name evidence="2" type="ORF">NIES37_26660</name>
</gene>